<evidence type="ECO:0000256" key="3">
    <source>
        <dbReference type="ARBA" id="ARBA00012180"/>
    </source>
</evidence>
<gene>
    <name evidence="10" type="ORF">H0H81_002364</name>
</gene>
<comment type="similarity">
    <text evidence="2">Belongs to the RNase H family.</text>
</comment>
<keyword evidence="4" id="KW-0540">Nuclease</keyword>
<dbReference type="OrthoDB" id="245563at2759"/>
<dbReference type="InterPro" id="IPR036397">
    <property type="entry name" value="RNaseH_sf"/>
</dbReference>
<evidence type="ECO:0000259" key="9">
    <source>
        <dbReference type="PROSITE" id="PS50879"/>
    </source>
</evidence>
<dbReference type="GO" id="GO:0004523">
    <property type="term" value="F:RNA-DNA hybrid ribonuclease activity"/>
    <property type="evidence" value="ECO:0007669"/>
    <property type="project" value="UniProtKB-EC"/>
</dbReference>
<proteinExistence type="inferred from homology"/>
<evidence type="ECO:0000256" key="8">
    <source>
        <dbReference type="SAM" id="MobiDB-lite"/>
    </source>
</evidence>
<dbReference type="AlphaFoldDB" id="A0A9P7KJJ9"/>
<protein>
    <recommendedName>
        <fullName evidence="3">ribonuclease H</fullName>
        <ecNumber evidence="3">3.1.26.4</ecNumber>
    </recommendedName>
</protein>
<dbReference type="CDD" id="cd09280">
    <property type="entry name" value="RNase_HI_eukaryote_like"/>
    <property type="match status" value="1"/>
</dbReference>
<dbReference type="InterPro" id="IPR037056">
    <property type="entry name" value="RNase_H1_N_sf"/>
</dbReference>
<dbReference type="InterPro" id="IPR002156">
    <property type="entry name" value="RNaseH_domain"/>
</dbReference>
<comment type="caution">
    <text evidence="10">The sequence shown here is derived from an EMBL/GenBank/DDBJ whole genome shotgun (WGS) entry which is preliminary data.</text>
</comment>
<feature type="compositionally biased region" description="Low complexity" evidence="8">
    <location>
        <begin position="309"/>
        <end position="319"/>
    </location>
</feature>
<feature type="non-terminal residue" evidence="10">
    <location>
        <position position="421"/>
    </location>
</feature>
<organism evidence="10 11">
    <name type="scientific">Sphagnurus paluster</name>
    <dbReference type="NCBI Taxonomy" id="117069"/>
    <lineage>
        <taxon>Eukaryota</taxon>
        <taxon>Fungi</taxon>
        <taxon>Dikarya</taxon>
        <taxon>Basidiomycota</taxon>
        <taxon>Agaricomycotina</taxon>
        <taxon>Agaricomycetes</taxon>
        <taxon>Agaricomycetidae</taxon>
        <taxon>Agaricales</taxon>
        <taxon>Tricholomatineae</taxon>
        <taxon>Lyophyllaceae</taxon>
        <taxon>Sphagnurus</taxon>
    </lineage>
</organism>
<dbReference type="EMBL" id="JABCKI010000756">
    <property type="protein sequence ID" value="KAG5649726.1"/>
    <property type="molecule type" value="Genomic_DNA"/>
</dbReference>
<dbReference type="Gene3D" id="3.40.970.10">
    <property type="entry name" value="Ribonuclease H1, N-terminal domain"/>
    <property type="match status" value="1"/>
</dbReference>
<dbReference type="EC" id="3.1.26.4" evidence="3"/>
<name>A0A9P7KJJ9_9AGAR</name>
<keyword evidence="7" id="KW-0378">Hydrolase</keyword>
<evidence type="ECO:0000256" key="7">
    <source>
        <dbReference type="ARBA" id="ARBA00022801"/>
    </source>
</evidence>
<reference evidence="10" key="2">
    <citation type="submission" date="2021-10" db="EMBL/GenBank/DDBJ databases">
        <title>Phylogenomics reveals ancestral predisposition of the termite-cultivated fungus Termitomyces towards a domesticated lifestyle.</title>
        <authorList>
            <person name="Auxier B."/>
            <person name="Grum-Grzhimaylo A."/>
            <person name="Cardenas M.E."/>
            <person name="Lodge J.D."/>
            <person name="Laessoe T."/>
            <person name="Pedersen O."/>
            <person name="Smith M.E."/>
            <person name="Kuyper T.W."/>
            <person name="Franco-Molano E.A."/>
            <person name="Baroni T.J."/>
            <person name="Aanen D.K."/>
        </authorList>
    </citation>
    <scope>NUCLEOTIDE SEQUENCE</scope>
    <source>
        <strain evidence="10">D49</strain>
    </source>
</reference>
<dbReference type="InterPro" id="IPR011320">
    <property type="entry name" value="RNase_H1_N"/>
</dbReference>
<dbReference type="Gene3D" id="3.30.420.10">
    <property type="entry name" value="Ribonuclease H-like superfamily/Ribonuclease H"/>
    <property type="match status" value="2"/>
</dbReference>
<dbReference type="PANTHER" id="PTHR10642:SF26">
    <property type="entry name" value="RIBONUCLEASE H1"/>
    <property type="match status" value="1"/>
</dbReference>
<keyword evidence="5" id="KW-0479">Metal-binding</keyword>
<dbReference type="PANTHER" id="PTHR10642">
    <property type="entry name" value="RIBONUCLEASE H1"/>
    <property type="match status" value="1"/>
</dbReference>
<dbReference type="Pfam" id="PF00075">
    <property type="entry name" value="RNase_H"/>
    <property type="match status" value="1"/>
</dbReference>
<dbReference type="Pfam" id="PF01693">
    <property type="entry name" value="Cauli_VI"/>
    <property type="match status" value="1"/>
</dbReference>
<accession>A0A9P7KJJ9</accession>
<reference evidence="10" key="1">
    <citation type="submission" date="2021-02" db="EMBL/GenBank/DDBJ databases">
        <authorList>
            <person name="Nieuwenhuis M."/>
            <person name="Van De Peppel L.J.J."/>
        </authorList>
    </citation>
    <scope>NUCLEOTIDE SEQUENCE</scope>
    <source>
        <strain evidence="10">D49</strain>
    </source>
</reference>
<dbReference type="SUPFAM" id="SSF53098">
    <property type="entry name" value="Ribonuclease H-like"/>
    <property type="match status" value="1"/>
</dbReference>
<evidence type="ECO:0000313" key="10">
    <source>
        <dbReference type="EMBL" id="KAG5649726.1"/>
    </source>
</evidence>
<evidence type="ECO:0000256" key="5">
    <source>
        <dbReference type="ARBA" id="ARBA00022723"/>
    </source>
</evidence>
<evidence type="ECO:0000256" key="4">
    <source>
        <dbReference type="ARBA" id="ARBA00022722"/>
    </source>
</evidence>
<feature type="compositionally biased region" description="Polar residues" evidence="8">
    <location>
        <begin position="293"/>
        <end position="308"/>
    </location>
</feature>
<evidence type="ECO:0000256" key="2">
    <source>
        <dbReference type="ARBA" id="ARBA00005300"/>
    </source>
</evidence>
<dbReference type="InterPro" id="IPR012337">
    <property type="entry name" value="RNaseH-like_sf"/>
</dbReference>
<dbReference type="PROSITE" id="PS50879">
    <property type="entry name" value="RNASE_H_1"/>
    <property type="match status" value="1"/>
</dbReference>
<dbReference type="GO" id="GO:0003676">
    <property type="term" value="F:nucleic acid binding"/>
    <property type="evidence" value="ECO:0007669"/>
    <property type="project" value="InterPro"/>
</dbReference>
<dbReference type="GO" id="GO:0043137">
    <property type="term" value="P:DNA replication, removal of RNA primer"/>
    <property type="evidence" value="ECO:0007669"/>
    <property type="project" value="TreeGrafter"/>
</dbReference>
<evidence type="ECO:0000256" key="1">
    <source>
        <dbReference type="ARBA" id="ARBA00000077"/>
    </source>
</evidence>
<feature type="region of interest" description="Disordered" evidence="8">
    <location>
        <begin position="244"/>
        <end position="363"/>
    </location>
</feature>
<comment type="catalytic activity">
    <reaction evidence="1">
        <text>Endonucleolytic cleavage to 5'-phosphomonoester.</text>
        <dbReference type="EC" id="3.1.26.4"/>
    </reaction>
</comment>
<dbReference type="Proteomes" id="UP000717328">
    <property type="component" value="Unassembled WGS sequence"/>
</dbReference>
<keyword evidence="11" id="KW-1185">Reference proteome</keyword>
<evidence type="ECO:0000256" key="6">
    <source>
        <dbReference type="ARBA" id="ARBA00022759"/>
    </source>
</evidence>
<keyword evidence="6" id="KW-0255">Endonuclease</keyword>
<feature type="domain" description="RNase H type-1" evidence="9">
    <location>
        <begin position="75"/>
        <end position="189"/>
    </location>
</feature>
<sequence>IGFNIAGRDECDARTKGYPGAKFKSFTNAAEAESFVSGSTYIAPSASTSKIVSSSSSTSDNQGKKRPMPEDILDEFECDVVYTDGACKGNGRSGSVAGVGVWWGENDPRSFHGNLALDCFNRWLPKWSKNNFRTAQGNPVKNLGVIQYLDTLLQVRRQFGQSVSLQYVKGHSNDTGNDGADAQANLGALLPVTPDRDWASAVKDAKKRAEEDLRKGGEKPIEAPLQIVPDGIAPLETSRKLRKVSHEVSFSRLQATTTKSPPRSKSLHSGPAHSSSLYIDPSPPPPTTNPSPKVQNTTKPLVSQSQRVPTTATASPPRTSELRSPGVKVEKTVSTARTRYPRTSTPDSPRADSPPPRYSIPTITSPRRVKKFKELPSASQRARDEAKKALFVSSAQPPKVTAMCVNEAEINLSVSSLVSLL</sequence>
<dbReference type="GO" id="GO:0046872">
    <property type="term" value="F:metal ion binding"/>
    <property type="evidence" value="ECO:0007669"/>
    <property type="project" value="UniProtKB-KW"/>
</dbReference>
<evidence type="ECO:0000313" key="11">
    <source>
        <dbReference type="Proteomes" id="UP000717328"/>
    </source>
</evidence>
<dbReference type="InterPro" id="IPR050092">
    <property type="entry name" value="RNase_H"/>
</dbReference>
<feature type="compositionally biased region" description="Polar residues" evidence="8">
    <location>
        <begin position="251"/>
        <end position="263"/>
    </location>
</feature>